<dbReference type="Proteomes" id="UP001259347">
    <property type="component" value="Unassembled WGS sequence"/>
</dbReference>
<evidence type="ECO:0000313" key="3">
    <source>
        <dbReference type="Proteomes" id="UP001259347"/>
    </source>
</evidence>
<dbReference type="EMBL" id="JAVDUM010000013">
    <property type="protein sequence ID" value="MDR6868332.1"/>
    <property type="molecule type" value="Genomic_DNA"/>
</dbReference>
<dbReference type="RefSeq" id="WP_310022028.1">
    <property type="nucleotide sequence ID" value="NZ_JAVDUM010000013.1"/>
</dbReference>
<sequence length="66" mass="7243">MTTSNPPLGPYDTGVRLEPQLWPVNDDPDRYGRVDFDDDEGATVLSAHVERRADGSHALHVELIAG</sequence>
<proteinExistence type="predicted"/>
<evidence type="ECO:0000256" key="1">
    <source>
        <dbReference type="SAM" id="MobiDB-lite"/>
    </source>
</evidence>
<evidence type="ECO:0000313" key="2">
    <source>
        <dbReference type="EMBL" id="MDR6868332.1"/>
    </source>
</evidence>
<feature type="region of interest" description="Disordered" evidence="1">
    <location>
        <begin position="1"/>
        <end position="26"/>
    </location>
</feature>
<accession>A0ABU1SFD7</accession>
<comment type="caution">
    <text evidence="2">The sequence shown here is derived from an EMBL/GenBank/DDBJ whole genome shotgun (WGS) entry which is preliminary data.</text>
</comment>
<protein>
    <submittedName>
        <fullName evidence="2">Uncharacterized protein</fullName>
    </submittedName>
</protein>
<reference evidence="2 3" key="1">
    <citation type="submission" date="2023-07" db="EMBL/GenBank/DDBJ databases">
        <title>Sorghum-associated microbial communities from plants grown in Nebraska, USA.</title>
        <authorList>
            <person name="Schachtman D."/>
        </authorList>
    </citation>
    <scope>NUCLEOTIDE SEQUENCE [LARGE SCALE GENOMIC DNA]</scope>
    <source>
        <strain evidence="2 3">2980</strain>
    </source>
</reference>
<keyword evidence="3" id="KW-1185">Reference proteome</keyword>
<organism evidence="2 3">
    <name type="scientific">Microbacterium resistens</name>
    <dbReference type="NCBI Taxonomy" id="156977"/>
    <lineage>
        <taxon>Bacteria</taxon>
        <taxon>Bacillati</taxon>
        <taxon>Actinomycetota</taxon>
        <taxon>Actinomycetes</taxon>
        <taxon>Micrococcales</taxon>
        <taxon>Microbacteriaceae</taxon>
        <taxon>Microbacterium</taxon>
    </lineage>
</organism>
<gene>
    <name evidence="2" type="ORF">J2Y69_002946</name>
</gene>
<name>A0ABU1SFD7_9MICO</name>